<name>A5FWG9_ACICJ</name>
<dbReference type="Pfam" id="PF02481">
    <property type="entry name" value="DNA_processg_A"/>
    <property type="match status" value="1"/>
</dbReference>
<organism evidence="5 6">
    <name type="scientific">Acidiphilium cryptum (strain JF-5)</name>
    <dbReference type="NCBI Taxonomy" id="349163"/>
    <lineage>
        <taxon>Bacteria</taxon>
        <taxon>Pseudomonadati</taxon>
        <taxon>Pseudomonadota</taxon>
        <taxon>Alphaproteobacteria</taxon>
        <taxon>Acetobacterales</taxon>
        <taxon>Acidocellaceae</taxon>
        <taxon>Acidiphilium</taxon>
    </lineage>
</organism>
<protein>
    <submittedName>
        <fullName evidence="5">DNA protecting protein DprA</fullName>
    </submittedName>
</protein>
<dbReference type="AlphaFoldDB" id="A5FWG9"/>
<sequence>MSDKATLLRLIRTEGVGPRTFRRLRERFASPGEALDALPALARQVGRRGNLRIPPPAEIRRELDRHEALGARLIFLGDADYPPLLALLPDAPPVIAVKGDVALLHRPVVAVVGARNASANGRRIAADIAGELAAAGHPVASGLARGIDAAAHEAALREGTTIAAIPGGLDVVYPPEHRDLQARIAEAGAVVAEAPPGTAPLARHFPKRNRIIAGLALGVVVIEAALRSGSLLTARYALDYGRELFAVPGSPLDPRARGGNDLIRQGAWLAESAADILANLPDRPGALFPDARIAAPPPGLGEPPDAAPETGDELDRARSEIPRLLSASPVSVDELARHCQFSTSALTAVLTELELAGRIETLPGNRVCLLSEC</sequence>
<dbReference type="HOGENOM" id="CLU_029601_1_1_5"/>
<dbReference type="Gene3D" id="3.40.50.450">
    <property type="match status" value="1"/>
</dbReference>
<proteinExistence type="inferred from homology"/>
<evidence type="ECO:0000256" key="1">
    <source>
        <dbReference type="ARBA" id="ARBA00006525"/>
    </source>
</evidence>
<dbReference type="PANTHER" id="PTHR43022">
    <property type="entry name" value="PROTEIN SMF"/>
    <property type="match status" value="1"/>
</dbReference>
<dbReference type="InterPro" id="IPR041614">
    <property type="entry name" value="DprA_WH"/>
</dbReference>
<dbReference type="SUPFAM" id="SSF46785">
    <property type="entry name" value="Winged helix' DNA-binding domain"/>
    <property type="match status" value="1"/>
</dbReference>
<feature type="domain" description="DprA winged helix" evidence="4">
    <location>
        <begin position="306"/>
        <end position="365"/>
    </location>
</feature>
<dbReference type="Pfam" id="PF21102">
    <property type="entry name" value="DprA_N"/>
    <property type="match status" value="1"/>
</dbReference>
<keyword evidence="6" id="KW-1185">Reference proteome</keyword>
<dbReference type="EMBL" id="CP000697">
    <property type="protein sequence ID" value="ABQ29951.1"/>
    <property type="molecule type" value="Genomic_DNA"/>
</dbReference>
<dbReference type="STRING" id="349163.Acry_0730"/>
<evidence type="ECO:0000313" key="6">
    <source>
        <dbReference type="Proteomes" id="UP000000245"/>
    </source>
</evidence>
<evidence type="ECO:0000256" key="2">
    <source>
        <dbReference type="SAM" id="MobiDB-lite"/>
    </source>
</evidence>
<dbReference type="Proteomes" id="UP000000245">
    <property type="component" value="Chromosome"/>
</dbReference>
<evidence type="ECO:0000259" key="3">
    <source>
        <dbReference type="Pfam" id="PF02481"/>
    </source>
</evidence>
<evidence type="ECO:0000313" key="5">
    <source>
        <dbReference type="EMBL" id="ABQ29951.1"/>
    </source>
</evidence>
<evidence type="ECO:0000259" key="4">
    <source>
        <dbReference type="Pfam" id="PF17782"/>
    </source>
</evidence>
<feature type="region of interest" description="Disordered" evidence="2">
    <location>
        <begin position="296"/>
        <end position="315"/>
    </location>
</feature>
<reference evidence="5 6" key="1">
    <citation type="submission" date="2007-05" db="EMBL/GenBank/DDBJ databases">
        <title>Complete sequence of chromosome of Acidiphilium cryptum JF-5.</title>
        <authorList>
            <consortium name="US DOE Joint Genome Institute"/>
            <person name="Copeland A."/>
            <person name="Lucas S."/>
            <person name="Lapidus A."/>
            <person name="Barry K."/>
            <person name="Detter J.C."/>
            <person name="Glavina del Rio T."/>
            <person name="Hammon N."/>
            <person name="Israni S."/>
            <person name="Dalin E."/>
            <person name="Tice H."/>
            <person name="Pitluck S."/>
            <person name="Sims D."/>
            <person name="Brettin T."/>
            <person name="Bruce D."/>
            <person name="Han C."/>
            <person name="Schmutz J."/>
            <person name="Larimer F."/>
            <person name="Land M."/>
            <person name="Hauser L."/>
            <person name="Kyrpides N."/>
            <person name="Kim E."/>
            <person name="Magnuson T."/>
            <person name="Richardson P."/>
        </authorList>
    </citation>
    <scope>NUCLEOTIDE SEQUENCE [LARGE SCALE GENOMIC DNA]</scope>
    <source>
        <strain evidence="5 6">JF-5</strain>
    </source>
</reference>
<dbReference type="InterPro" id="IPR036390">
    <property type="entry name" value="WH_DNA-bd_sf"/>
</dbReference>
<dbReference type="KEGG" id="acr:Acry_0730"/>
<feature type="domain" description="Smf/DprA SLOG" evidence="3">
    <location>
        <begin position="73"/>
        <end position="280"/>
    </location>
</feature>
<dbReference type="GO" id="GO:0009294">
    <property type="term" value="P:DNA-mediated transformation"/>
    <property type="evidence" value="ECO:0007669"/>
    <property type="project" value="InterPro"/>
</dbReference>
<gene>
    <name evidence="5" type="ordered locus">Acry_0730</name>
</gene>
<dbReference type="RefSeq" id="WP_011941733.1">
    <property type="nucleotide sequence ID" value="NC_009484.1"/>
</dbReference>
<dbReference type="SUPFAM" id="SSF102405">
    <property type="entry name" value="MCP/YpsA-like"/>
    <property type="match status" value="1"/>
</dbReference>
<accession>A5FWG9</accession>
<comment type="similarity">
    <text evidence="1">Belongs to the DprA/Smf family.</text>
</comment>
<dbReference type="Gene3D" id="1.10.10.10">
    <property type="entry name" value="Winged helix-like DNA-binding domain superfamily/Winged helix DNA-binding domain"/>
    <property type="match status" value="1"/>
</dbReference>
<dbReference type="InterPro" id="IPR003488">
    <property type="entry name" value="DprA"/>
</dbReference>
<dbReference type="InterPro" id="IPR036388">
    <property type="entry name" value="WH-like_DNA-bd_sf"/>
</dbReference>
<dbReference type="Pfam" id="PF17782">
    <property type="entry name" value="WHD_DprA"/>
    <property type="match status" value="1"/>
</dbReference>
<dbReference type="NCBIfam" id="TIGR00732">
    <property type="entry name" value="dprA"/>
    <property type="match status" value="1"/>
</dbReference>
<dbReference type="InterPro" id="IPR057666">
    <property type="entry name" value="DrpA_SLOG"/>
</dbReference>
<dbReference type="eggNOG" id="COG0758">
    <property type="taxonomic scope" value="Bacteria"/>
</dbReference>
<dbReference type="PANTHER" id="PTHR43022:SF1">
    <property type="entry name" value="PROTEIN SMF"/>
    <property type="match status" value="1"/>
</dbReference>